<keyword evidence="4" id="KW-0133">Cell shape</keyword>
<dbReference type="InterPro" id="IPR012338">
    <property type="entry name" value="Beta-lactam/transpept-like"/>
</dbReference>
<dbReference type="GO" id="GO:0008360">
    <property type="term" value="P:regulation of cell shape"/>
    <property type="evidence" value="ECO:0007669"/>
    <property type="project" value="UniProtKB-KW"/>
</dbReference>
<evidence type="ECO:0000256" key="1">
    <source>
        <dbReference type="ARBA" id="ARBA00007164"/>
    </source>
</evidence>
<comment type="similarity">
    <text evidence="1">Belongs to the peptidase S11 family.</text>
</comment>
<dbReference type="AlphaFoldDB" id="A0A1R2ARA4"/>
<dbReference type="GO" id="GO:0009002">
    <property type="term" value="F:serine-type D-Ala-D-Ala carboxypeptidase activity"/>
    <property type="evidence" value="ECO:0007669"/>
    <property type="project" value="InterPro"/>
</dbReference>
<dbReference type="InterPro" id="IPR001967">
    <property type="entry name" value="Peptidase_S11_N"/>
</dbReference>
<evidence type="ECO:0000256" key="6">
    <source>
        <dbReference type="ARBA" id="ARBA00023316"/>
    </source>
</evidence>
<accession>A0A1R2ARA4</accession>
<dbReference type="PRINTS" id="PR00725">
    <property type="entry name" value="DADACBPTASE1"/>
</dbReference>
<evidence type="ECO:0000256" key="4">
    <source>
        <dbReference type="ARBA" id="ARBA00022960"/>
    </source>
</evidence>
<keyword evidence="5" id="KW-0573">Peptidoglycan synthesis</keyword>
<keyword evidence="2" id="KW-0732">Signal</keyword>
<evidence type="ECO:0000256" key="3">
    <source>
        <dbReference type="ARBA" id="ARBA00022801"/>
    </source>
</evidence>
<protein>
    <recommendedName>
        <fullName evidence="7">Peptidase S11 D-alanyl-D-alanine carboxypeptidase A N-terminal domain-containing protein</fullName>
    </recommendedName>
</protein>
<comment type="caution">
    <text evidence="8">The sequence shown here is derived from an EMBL/GenBank/DDBJ whole genome shotgun (WGS) entry which is preliminary data.</text>
</comment>
<reference evidence="8 9" key="1">
    <citation type="submission" date="2016-11" db="EMBL/GenBank/DDBJ databases">
        <title>The macronuclear genome of Stentor coeruleus: a giant cell with tiny introns.</title>
        <authorList>
            <person name="Slabodnick M."/>
            <person name="Ruby J.G."/>
            <person name="Reiff S.B."/>
            <person name="Swart E.C."/>
            <person name="Gosai S."/>
            <person name="Prabakaran S."/>
            <person name="Witkowska E."/>
            <person name="Larue G.E."/>
            <person name="Fisher S."/>
            <person name="Freeman R.M."/>
            <person name="Gunawardena J."/>
            <person name="Chu W."/>
            <person name="Stover N.A."/>
            <person name="Gregory B.D."/>
            <person name="Nowacki M."/>
            <person name="Derisi J."/>
            <person name="Roy S.W."/>
            <person name="Marshall W.F."/>
            <person name="Sood P."/>
        </authorList>
    </citation>
    <scope>NUCLEOTIDE SEQUENCE [LARGE SCALE GENOMIC DNA]</scope>
    <source>
        <strain evidence="8">WM001</strain>
    </source>
</reference>
<organism evidence="8 9">
    <name type="scientific">Stentor coeruleus</name>
    <dbReference type="NCBI Taxonomy" id="5963"/>
    <lineage>
        <taxon>Eukaryota</taxon>
        <taxon>Sar</taxon>
        <taxon>Alveolata</taxon>
        <taxon>Ciliophora</taxon>
        <taxon>Postciliodesmatophora</taxon>
        <taxon>Heterotrichea</taxon>
        <taxon>Heterotrichida</taxon>
        <taxon>Stentoridae</taxon>
        <taxon>Stentor</taxon>
    </lineage>
</organism>
<sequence length="338" mass="37528">MEIRTFSSEISLNTNLPALSLRLSSRKSTSSKKTLTPISKTRHSRPLLKKKNFASTKILTSTTIKPRFLTNLSITKQLCPRPLVSAECWITLETLSTKQLDGKNEDLPREIASLSKIMTLITVIQEIARKKRSFEEVVTISLKASSIEGTSADLKFGDEVKIWDLLHGLMLPSGNDAAIALAEFVGGMINRNADPISSFVDKMNTNAKVLKLNDTFFNNPHGMSTSVNLSTARDMAMLANYAIKMSTFRQVVSTKKHVCNIYNPNGTRKVEWVNTNALLDKGFKGIKTGITPAAGPCLCFFVEKKKKSMIGVLLNSRSMDARWSEASKLLKYSINYLL</sequence>
<dbReference type="SUPFAM" id="SSF56601">
    <property type="entry name" value="beta-lactamase/transpeptidase-like"/>
    <property type="match status" value="1"/>
</dbReference>
<keyword evidence="9" id="KW-1185">Reference proteome</keyword>
<evidence type="ECO:0000256" key="5">
    <source>
        <dbReference type="ARBA" id="ARBA00022984"/>
    </source>
</evidence>
<evidence type="ECO:0000259" key="7">
    <source>
        <dbReference type="Pfam" id="PF00768"/>
    </source>
</evidence>
<dbReference type="PANTHER" id="PTHR21581:SF6">
    <property type="entry name" value="TRAFFICKING PROTEIN PARTICLE COMPLEX SUBUNIT 12"/>
    <property type="match status" value="1"/>
</dbReference>
<name>A0A1R2ARA4_9CILI</name>
<keyword evidence="6" id="KW-0961">Cell wall biogenesis/degradation</keyword>
<dbReference type="GO" id="GO:0071555">
    <property type="term" value="P:cell wall organization"/>
    <property type="evidence" value="ECO:0007669"/>
    <property type="project" value="UniProtKB-KW"/>
</dbReference>
<gene>
    <name evidence="8" type="ORF">SteCoe_35904</name>
</gene>
<dbReference type="EMBL" id="MPUH01001576">
    <property type="protein sequence ID" value="OMJ67038.1"/>
    <property type="molecule type" value="Genomic_DNA"/>
</dbReference>
<proteinExistence type="inferred from homology"/>
<dbReference type="Proteomes" id="UP000187209">
    <property type="component" value="Unassembled WGS sequence"/>
</dbReference>
<evidence type="ECO:0000256" key="2">
    <source>
        <dbReference type="ARBA" id="ARBA00022729"/>
    </source>
</evidence>
<dbReference type="GO" id="GO:0006508">
    <property type="term" value="P:proteolysis"/>
    <property type="evidence" value="ECO:0007669"/>
    <property type="project" value="InterPro"/>
</dbReference>
<evidence type="ECO:0000313" key="8">
    <source>
        <dbReference type="EMBL" id="OMJ67038.1"/>
    </source>
</evidence>
<evidence type="ECO:0000313" key="9">
    <source>
        <dbReference type="Proteomes" id="UP000187209"/>
    </source>
</evidence>
<dbReference type="OrthoDB" id="10254188at2759"/>
<dbReference type="Pfam" id="PF00768">
    <property type="entry name" value="Peptidase_S11"/>
    <property type="match status" value="1"/>
</dbReference>
<keyword evidence="3" id="KW-0378">Hydrolase</keyword>
<dbReference type="PANTHER" id="PTHR21581">
    <property type="entry name" value="D-ALANYL-D-ALANINE CARBOXYPEPTIDASE"/>
    <property type="match status" value="1"/>
</dbReference>
<dbReference type="Gene3D" id="3.40.710.10">
    <property type="entry name" value="DD-peptidase/beta-lactamase superfamily"/>
    <property type="match status" value="1"/>
</dbReference>
<dbReference type="InterPro" id="IPR018044">
    <property type="entry name" value="Peptidase_S11"/>
</dbReference>
<feature type="domain" description="Peptidase S11 D-alanyl-D-alanine carboxypeptidase A N-terminal" evidence="7">
    <location>
        <begin position="82"/>
        <end position="317"/>
    </location>
</feature>